<protein>
    <recommendedName>
        <fullName evidence="4">Secreted protein</fullName>
    </recommendedName>
</protein>
<proteinExistence type="predicted"/>
<organism evidence="2 3">
    <name type="scientific">Onchocerca volvulus</name>
    <dbReference type="NCBI Taxonomy" id="6282"/>
    <lineage>
        <taxon>Eukaryota</taxon>
        <taxon>Metazoa</taxon>
        <taxon>Ecdysozoa</taxon>
        <taxon>Nematoda</taxon>
        <taxon>Chromadorea</taxon>
        <taxon>Rhabditida</taxon>
        <taxon>Spirurina</taxon>
        <taxon>Spiruromorpha</taxon>
        <taxon>Filarioidea</taxon>
        <taxon>Onchocercidae</taxon>
        <taxon>Onchocerca</taxon>
    </lineage>
</organism>
<keyword evidence="3" id="KW-1185">Reference proteome</keyword>
<reference evidence="3" key="1">
    <citation type="submission" date="2013-10" db="EMBL/GenBank/DDBJ databases">
        <title>Genome sequencing of Onchocerca volvulus.</title>
        <authorList>
            <person name="Cotton J."/>
            <person name="Tsai J."/>
            <person name="Stanley E."/>
            <person name="Tracey A."/>
            <person name="Holroyd N."/>
            <person name="Lustigman S."/>
            <person name="Berriman M."/>
        </authorList>
    </citation>
    <scope>NUCLEOTIDE SEQUENCE</scope>
</reference>
<evidence type="ECO:0000313" key="2">
    <source>
        <dbReference type="EnsemblMetazoa" id="OVOC871.2"/>
    </source>
</evidence>
<evidence type="ECO:0008006" key="4">
    <source>
        <dbReference type="Google" id="ProtNLM"/>
    </source>
</evidence>
<evidence type="ECO:0000256" key="1">
    <source>
        <dbReference type="SAM" id="SignalP"/>
    </source>
</evidence>
<accession>A0A2K6WJ87</accession>
<sequence length="79" mass="9435">MRFTLDVTALFILLCFQMTFSSVRDSTVYTSSHKLRHSRHHHYHHKKRNLVRNTPDTDLLTQPSGNKQMLLAKPYWPWP</sequence>
<dbReference type="Proteomes" id="UP000024404">
    <property type="component" value="Unassembled WGS sequence"/>
</dbReference>
<dbReference type="AlphaFoldDB" id="A0A2K6WJ87"/>
<reference evidence="2" key="2">
    <citation type="submission" date="2018-02" db="UniProtKB">
        <authorList>
            <consortium name="EnsemblMetazoa"/>
        </authorList>
    </citation>
    <scope>IDENTIFICATION</scope>
</reference>
<feature type="chain" id="PRO_5014295922" description="Secreted protein" evidence="1">
    <location>
        <begin position="22"/>
        <end position="79"/>
    </location>
</feature>
<feature type="signal peptide" evidence="1">
    <location>
        <begin position="1"/>
        <end position="21"/>
    </location>
</feature>
<name>A0A2K6WJ87_ONCVO</name>
<dbReference type="EMBL" id="CMVM020000023">
    <property type="status" value="NOT_ANNOTATED_CDS"/>
    <property type="molecule type" value="Genomic_DNA"/>
</dbReference>
<evidence type="ECO:0000313" key="3">
    <source>
        <dbReference type="Proteomes" id="UP000024404"/>
    </source>
</evidence>
<keyword evidence="1" id="KW-0732">Signal</keyword>
<dbReference type="EnsemblMetazoa" id="OVOC871.2">
    <property type="protein sequence ID" value="OVOC871.2"/>
    <property type="gene ID" value="WBGene00237680"/>
</dbReference>
<dbReference type="EnsemblMetazoa" id="OVOC871.1">
    <property type="protein sequence ID" value="OVOC871.1"/>
    <property type="gene ID" value="WBGene00237680"/>
</dbReference>